<keyword evidence="6" id="KW-0742">SOS response</keyword>
<name>A0A0N7FVZ3_PECCA</name>
<keyword evidence="3 7" id="KW-0378">Hydrolase</keyword>
<dbReference type="GO" id="GO:0016787">
    <property type="term" value="F:hydrolase activity"/>
    <property type="evidence" value="ECO:0007669"/>
    <property type="project" value="UniProtKB-KW"/>
</dbReference>
<dbReference type="PANTHER" id="PTHR33516:SF2">
    <property type="entry name" value="LEXA REPRESSOR-RELATED"/>
    <property type="match status" value="1"/>
</dbReference>
<reference evidence="9" key="1">
    <citation type="journal article" date="2015" name="Environ. Microbiol.">
        <title>Plasmids from the gut microbiome of cabbage root fly larvae encode SaxA that catalyses the conversion of the plant toxin 2-phenylethyl isothiocyanate.</title>
        <authorList>
            <person name="Welte C.U."/>
            <person name="de Graaf R.M."/>
            <person name="van den Bosch T.J."/>
            <person name="Op den Camp H.J."/>
            <person name="van Dam N.M."/>
            <person name="Jetten M.S."/>
        </authorList>
    </citation>
    <scope>NUCLEOTIDE SEQUENCE</scope>
    <source>
        <plasmid evidence="9">Drgb2</plasmid>
    </source>
</reference>
<protein>
    <submittedName>
        <fullName evidence="9">DNA polymerase V subunit UmuD</fullName>
    </submittedName>
</protein>
<dbReference type="InterPro" id="IPR039418">
    <property type="entry name" value="LexA-like"/>
</dbReference>
<evidence type="ECO:0000256" key="4">
    <source>
        <dbReference type="ARBA" id="ARBA00022813"/>
    </source>
</evidence>
<evidence type="ECO:0000256" key="1">
    <source>
        <dbReference type="ARBA" id="ARBA00007484"/>
    </source>
</evidence>
<reference evidence="9" key="2">
    <citation type="submission" date="2015-07" db="EMBL/GenBank/DDBJ databases">
        <authorList>
            <person name="Welte C."/>
            <person name="de Graaf R."/>
            <person name="van den Bosch T.J.M."/>
            <person name="Op den Camp H."/>
            <person name="van Dam N."/>
            <person name="Jetten M."/>
        </authorList>
    </citation>
    <scope>NUCLEOTIDE SEQUENCE</scope>
    <source>
        <plasmid evidence="9">Drgb2</plasmid>
    </source>
</reference>
<keyword evidence="9" id="KW-0614">Plasmid</keyword>
<evidence type="ECO:0000256" key="7">
    <source>
        <dbReference type="RuleBase" id="RU003991"/>
    </source>
</evidence>
<dbReference type="NCBIfam" id="NF007621">
    <property type="entry name" value="PRK10276.1"/>
    <property type="match status" value="1"/>
</dbReference>
<accession>A0A0N7FVZ3</accession>
<dbReference type="InterPro" id="IPR015927">
    <property type="entry name" value="Peptidase_S24_S26A/B/C"/>
</dbReference>
<dbReference type="CDD" id="cd06529">
    <property type="entry name" value="S24_LexA-like"/>
    <property type="match status" value="1"/>
</dbReference>
<keyword evidence="4 7" id="KW-0068">Autocatalytic cleavage</keyword>
<dbReference type="PRINTS" id="PR00726">
    <property type="entry name" value="LEXASERPTASE"/>
</dbReference>
<dbReference type="GO" id="GO:0003677">
    <property type="term" value="F:DNA binding"/>
    <property type="evidence" value="ECO:0007669"/>
    <property type="project" value="InterPro"/>
</dbReference>
<keyword evidence="5" id="KW-0234">DNA repair</keyword>
<dbReference type="SUPFAM" id="SSF51306">
    <property type="entry name" value="LexA/Signal peptidase"/>
    <property type="match status" value="1"/>
</dbReference>
<dbReference type="GO" id="GO:0009432">
    <property type="term" value="P:SOS response"/>
    <property type="evidence" value="ECO:0007669"/>
    <property type="project" value="UniProtKB-KW"/>
</dbReference>
<dbReference type="InterPro" id="IPR006197">
    <property type="entry name" value="Peptidase_S24_LexA"/>
</dbReference>
<sequence>MQYIYTVYLYSIWWLMQIPIFESQIACGFPSPAQDHIERRLSLDAELIRYPESTYFLRASGDSMKDAGIFDGDLLVVESHLTARHGEIVVAEYNGEFTCKYLQITPTKALIPANSQFPSIPINDDTDVQIFGVVRYAVHTCR</sequence>
<comment type="similarity">
    <text evidence="1 7">Belongs to the peptidase S24 family.</text>
</comment>
<evidence type="ECO:0000256" key="3">
    <source>
        <dbReference type="ARBA" id="ARBA00022801"/>
    </source>
</evidence>
<dbReference type="Pfam" id="PF00717">
    <property type="entry name" value="Peptidase_S24"/>
    <property type="match status" value="1"/>
</dbReference>
<dbReference type="Gene3D" id="2.10.109.10">
    <property type="entry name" value="Umud Fragment, subunit A"/>
    <property type="match status" value="1"/>
</dbReference>
<feature type="domain" description="Peptidase S24/S26A/S26B/S26C" evidence="8">
    <location>
        <begin position="19"/>
        <end position="134"/>
    </location>
</feature>
<proteinExistence type="inferred from homology"/>
<geneLocation type="plasmid" evidence="9">
    <name>Drgb2</name>
</geneLocation>
<evidence type="ECO:0000259" key="8">
    <source>
        <dbReference type="Pfam" id="PF00717"/>
    </source>
</evidence>
<evidence type="ECO:0000313" key="9">
    <source>
        <dbReference type="EMBL" id="ALG88519.1"/>
    </source>
</evidence>
<dbReference type="PANTHER" id="PTHR33516">
    <property type="entry name" value="LEXA REPRESSOR"/>
    <property type="match status" value="1"/>
</dbReference>
<dbReference type="GO" id="GO:0006355">
    <property type="term" value="P:regulation of DNA-templated transcription"/>
    <property type="evidence" value="ECO:0007669"/>
    <property type="project" value="InterPro"/>
</dbReference>
<dbReference type="GO" id="GO:0006281">
    <property type="term" value="P:DNA repair"/>
    <property type="evidence" value="ECO:0007669"/>
    <property type="project" value="UniProtKB-KW"/>
</dbReference>
<dbReference type="InterPro" id="IPR036286">
    <property type="entry name" value="LexA/Signal_pep-like_sf"/>
</dbReference>
<organism evidence="9">
    <name type="scientific">Pectobacterium carotovorum</name>
    <name type="common">Erwinia carotovora</name>
    <dbReference type="NCBI Taxonomy" id="554"/>
    <lineage>
        <taxon>Bacteria</taxon>
        <taxon>Pseudomonadati</taxon>
        <taxon>Pseudomonadota</taxon>
        <taxon>Gammaproteobacteria</taxon>
        <taxon>Enterobacterales</taxon>
        <taxon>Pectobacteriaceae</taxon>
        <taxon>Pectobacterium</taxon>
    </lineage>
</organism>
<evidence type="ECO:0000256" key="6">
    <source>
        <dbReference type="ARBA" id="ARBA00023236"/>
    </source>
</evidence>
<dbReference type="EMBL" id="KT351733">
    <property type="protein sequence ID" value="ALG88519.1"/>
    <property type="molecule type" value="Genomic_DNA"/>
</dbReference>
<dbReference type="InterPro" id="IPR050077">
    <property type="entry name" value="LexA_repressor"/>
</dbReference>
<keyword evidence="2" id="KW-0227">DNA damage</keyword>
<dbReference type="AlphaFoldDB" id="A0A0N7FVZ3"/>
<evidence type="ECO:0000256" key="2">
    <source>
        <dbReference type="ARBA" id="ARBA00022763"/>
    </source>
</evidence>
<evidence type="ECO:0000256" key="5">
    <source>
        <dbReference type="ARBA" id="ARBA00023204"/>
    </source>
</evidence>